<comment type="caution">
    <text evidence="2">The sequence shown here is derived from an EMBL/GenBank/DDBJ whole genome shotgun (WGS) entry which is preliminary data.</text>
</comment>
<organism evidence="2 3">
    <name type="scientific">Funneliformis geosporum</name>
    <dbReference type="NCBI Taxonomy" id="1117311"/>
    <lineage>
        <taxon>Eukaryota</taxon>
        <taxon>Fungi</taxon>
        <taxon>Fungi incertae sedis</taxon>
        <taxon>Mucoromycota</taxon>
        <taxon>Glomeromycotina</taxon>
        <taxon>Glomeromycetes</taxon>
        <taxon>Glomerales</taxon>
        <taxon>Glomeraceae</taxon>
        <taxon>Funneliformis</taxon>
    </lineage>
</organism>
<accession>A0A9W4WQW7</accession>
<protein>
    <submittedName>
        <fullName evidence="2">9244_t:CDS:1</fullName>
    </submittedName>
</protein>
<feature type="compositionally biased region" description="Acidic residues" evidence="1">
    <location>
        <begin position="130"/>
        <end position="141"/>
    </location>
</feature>
<dbReference type="AlphaFoldDB" id="A0A9W4WQW7"/>
<proteinExistence type="predicted"/>
<dbReference type="Proteomes" id="UP001153678">
    <property type="component" value="Unassembled WGS sequence"/>
</dbReference>
<reference evidence="2" key="1">
    <citation type="submission" date="2022-08" db="EMBL/GenBank/DDBJ databases">
        <authorList>
            <person name="Kallberg Y."/>
            <person name="Tangrot J."/>
            <person name="Rosling A."/>
        </authorList>
    </citation>
    <scope>NUCLEOTIDE SEQUENCE</scope>
    <source>
        <strain evidence="2">Wild A</strain>
    </source>
</reference>
<name>A0A9W4WQW7_9GLOM</name>
<dbReference type="EMBL" id="CAMKVN010002180">
    <property type="protein sequence ID" value="CAI2179931.1"/>
    <property type="molecule type" value="Genomic_DNA"/>
</dbReference>
<feature type="region of interest" description="Disordered" evidence="1">
    <location>
        <begin position="105"/>
        <end position="153"/>
    </location>
</feature>
<evidence type="ECO:0000256" key="1">
    <source>
        <dbReference type="SAM" id="MobiDB-lite"/>
    </source>
</evidence>
<evidence type="ECO:0000313" key="2">
    <source>
        <dbReference type="EMBL" id="CAI2179931.1"/>
    </source>
</evidence>
<gene>
    <name evidence="2" type="ORF">FWILDA_LOCUS9333</name>
</gene>
<sequence length="153" mass="17188">MESIAPKSLTSLSIITEFIQDLLEEPLLSAEISSWGCFSERFENKVVKLRSKDKKLADKTARIQIYAEIKPYLTDILDKYLRVRTSKIKSKTIIDQSYENEITSTIANTSANDPLDDNFSDISDVTDYSKEDEEGINDSIEEDSKKPPGSGGI</sequence>
<evidence type="ECO:0000313" key="3">
    <source>
        <dbReference type="Proteomes" id="UP001153678"/>
    </source>
</evidence>
<dbReference type="OrthoDB" id="2386115at2759"/>
<keyword evidence="3" id="KW-1185">Reference proteome</keyword>